<dbReference type="PROSITE" id="PS50234">
    <property type="entry name" value="VWFA"/>
    <property type="match status" value="9"/>
</dbReference>
<feature type="domain" description="VWFA" evidence="2">
    <location>
        <begin position="1758"/>
        <end position="1935"/>
    </location>
</feature>
<feature type="compositionally biased region" description="Low complexity" evidence="1">
    <location>
        <begin position="2165"/>
        <end position="2184"/>
    </location>
</feature>
<feature type="compositionally biased region" description="Basic and acidic residues" evidence="1">
    <location>
        <begin position="676"/>
        <end position="687"/>
    </location>
</feature>
<feature type="domain" description="VWFA" evidence="2">
    <location>
        <begin position="829"/>
        <end position="1008"/>
    </location>
</feature>
<reference evidence="3 4" key="1">
    <citation type="journal article" date="2015" name="Genome Biol.">
        <title>Comparative genomics of Steinernema reveals deeply conserved gene regulatory networks.</title>
        <authorList>
            <person name="Dillman A.R."/>
            <person name="Macchietto M."/>
            <person name="Porter C.F."/>
            <person name="Rogers A."/>
            <person name="Williams B."/>
            <person name="Antoshechkin I."/>
            <person name="Lee M.M."/>
            <person name="Goodwin Z."/>
            <person name="Lu X."/>
            <person name="Lewis E.E."/>
            <person name="Goodrich-Blair H."/>
            <person name="Stock S.P."/>
            <person name="Adams B.J."/>
            <person name="Sternberg P.W."/>
            <person name="Mortazavi A."/>
        </authorList>
    </citation>
    <scope>NUCLEOTIDE SEQUENCE [LARGE SCALE GENOMIC DNA]</scope>
    <source>
        <strain evidence="3 4">ALL</strain>
    </source>
</reference>
<dbReference type="Proteomes" id="UP000298663">
    <property type="component" value="Unassembled WGS sequence"/>
</dbReference>
<feature type="region of interest" description="Disordered" evidence="1">
    <location>
        <begin position="1942"/>
        <end position="1966"/>
    </location>
</feature>
<evidence type="ECO:0000313" key="3">
    <source>
        <dbReference type="EMBL" id="TKR59415.1"/>
    </source>
</evidence>
<dbReference type="Gene3D" id="3.40.50.410">
    <property type="entry name" value="von Willebrand factor, type A domain"/>
    <property type="match status" value="9"/>
</dbReference>
<feature type="domain" description="VWFA" evidence="2">
    <location>
        <begin position="2221"/>
        <end position="2394"/>
    </location>
</feature>
<feature type="compositionally biased region" description="Basic and acidic residues" evidence="1">
    <location>
        <begin position="767"/>
        <end position="784"/>
    </location>
</feature>
<feature type="compositionally biased region" description="Basic and acidic residues" evidence="1">
    <location>
        <begin position="1572"/>
        <end position="1607"/>
    </location>
</feature>
<feature type="region of interest" description="Disordered" evidence="1">
    <location>
        <begin position="576"/>
        <end position="625"/>
    </location>
</feature>
<dbReference type="PANTHER" id="PTHR24020">
    <property type="entry name" value="COLLAGEN ALPHA"/>
    <property type="match status" value="1"/>
</dbReference>
<name>A0A4V5ZXD5_STECR</name>
<organism evidence="3 4">
    <name type="scientific">Steinernema carpocapsae</name>
    <name type="common">Entomopathogenic nematode</name>
    <dbReference type="NCBI Taxonomy" id="34508"/>
    <lineage>
        <taxon>Eukaryota</taxon>
        <taxon>Metazoa</taxon>
        <taxon>Ecdysozoa</taxon>
        <taxon>Nematoda</taxon>
        <taxon>Chromadorea</taxon>
        <taxon>Rhabditida</taxon>
        <taxon>Tylenchina</taxon>
        <taxon>Panagrolaimomorpha</taxon>
        <taxon>Strongyloidoidea</taxon>
        <taxon>Steinernematidae</taxon>
        <taxon>Steinernema</taxon>
    </lineage>
</organism>
<feature type="domain" description="VWFA" evidence="2">
    <location>
        <begin position="1980"/>
        <end position="2153"/>
    </location>
</feature>
<dbReference type="STRING" id="34508.A0A4V5ZXD5"/>
<feature type="domain" description="VWFA" evidence="2">
    <location>
        <begin position="2427"/>
        <end position="2603"/>
    </location>
</feature>
<dbReference type="SMART" id="SM00327">
    <property type="entry name" value="VWA"/>
    <property type="match status" value="9"/>
</dbReference>
<feature type="compositionally biased region" description="Basic and acidic residues" evidence="1">
    <location>
        <begin position="580"/>
        <end position="623"/>
    </location>
</feature>
<dbReference type="Pfam" id="PF00092">
    <property type="entry name" value="VWA"/>
    <property type="match status" value="9"/>
</dbReference>
<comment type="caution">
    <text evidence="3">The sequence shown here is derived from an EMBL/GenBank/DDBJ whole genome shotgun (WGS) entry which is preliminary data.</text>
</comment>
<dbReference type="CDD" id="cd00198">
    <property type="entry name" value="vWFA"/>
    <property type="match status" value="4"/>
</dbReference>
<feature type="region of interest" description="Disordered" evidence="1">
    <location>
        <begin position="1703"/>
        <end position="1738"/>
    </location>
</feature>
<feature type="compositionally biased region" description="Low complexity" evidence="1">
    <location>
        <begin position="2662"/>
        <end position="2689"/>
    </location>
</feature>
<feature type="region of interest" description="Disordered" evidence="1">
    <location>
        <begin position="1424"/>
        <end position="1641"/>
    </location>
</feature>
<proteinExistence type="predicted"/>
<feature type="compositionally biased region" description="Basic and acidic residues" evidence="1">
    <location>
        <begin position="1430"/>
        <end position="1478"/>
    </location>
</feature>
<feature type="domain" description="VWFA" evidence="2">
    <location>
        <begin position="58"/>
        <end position="235"/>
    </location>
</feature>
<gene>
    <name evidence="3" type="ORF">L596_029087</name>
</gene>
<dbReference type="OrthoDB" id="6132182at2759"/>
<feature type="compositionally biased region" description="Basic and acidic residues" evidence="1">
    <location>
        <begin position="1496"/>
        <end position="1518"/>
    </location>
</feature>
<dbReference type="InterPro" id="IPR050525">
    <property type="entry name" value="ECM_Assembly_Org"/>
</dbReference>
<feature type="compositionally biased region" description="Basic and acidic residues" evidence="1">
    <location>
        <begin position="1706"/>
        <end position="1715"/>
    </location>
</feature>
<dbReference type="EMBL" id="AZBU02000012">
    <property type="protein sequence ID" value="TKR59415.1"/>
    <property type="molecule type" value="Genomic_DNA"/>
</dbReference>
<reference evidence="3 4" key="2">
    <citation type="journal article" date="2019" name="G3 (Bethesda)">
        <title>Hybrid Assembly of the Genome of the Entomopathogenic Nematode Steinernema carpocapsae Identifies the X-Chromosome.</title>
        <authorList>
            <person name="Serra L."/>
            <person name="Macchietto M."/>
            <person name="Macias-Munoz A."/>
            <person name="McGill C.J."/>
            <person name="Rodriguez I.M."/>
            <person name="Rodriguez B."/>
            <person name="Murad R."/>
            <person name="Mortazavi A."/>
        </authorList>
    </citation>
    <scope>NUCLEOTIDE SEQUENCE [LARGE SCALE GENOMIC DNA]</scope>
    <source>
        <strain evidence="3 4">ALL</strain>
    </source>
</reference>
<feature type="compositionally biased region" description="Low complexity" evidence="1">
    <location>
        <begin position="484"/>
        <end position="500"/>
    </location>
</feature>
<feature type="region of interest" description="Disordered" evidence="1">
    <location>
        <begin position="767"/>
        <end position="789"/>
    </location>
</feature>
<feature type="region of interest" description="Disordered" evidence="1">
    <location>
        <begin position="2659"/>
        <end position="2703"/>
    </location>
</feature>
<protein>
    <recommendedName>
        <fullName evidence="2">VWFA domain-containing protein</fullName>
    </recommendedName>
</protein>
<feature type="domain" description="VWFA" evidence="2">
    <location>
        <begin position="288"/>
        <end position="461"/>
    </location>
</feature>
<accession>A0A4V5ZXD5</accession>
<feature type="region of interest" description="Disordered" evidence="1">
    <location>
        <begin position="484"/>
        <end position="529"/>
    </location>
</feature>
<feature type="region of interest" description="Disordered" evidence="1">
    <location>
        <begin position="2158"/>
        <end position="2184"/>
    </location>
</feature>
<evidence type="ECO:0000259" key="2">
    <source>
        <dbReference type="PROSITE" id="PS50234"/>
    </source>
</evidence>
<feature type="compositionally biased region" description="Polar residues" evidence="1">
    <location>
        <begin position="1625"/>
        <end position="1641"/>
    </location>
</feature>
<feature type="domain" description="VWFA" evidence="2">
    <location>
        <begin position="2722"/>
        <end position="2896"/>
    </location>
</feature>
<dbReference type="CDD" id="cd01450">
    <property type="entry name" value="vWFA_subfamily_ECM"/>
    <property type="match status" value="4"/>
</dbReference>
<dbReference type="PANTHER" id="PTHR24020:SF84">
    <property type="entry name" value="VWFA DOMAIN-CONTAINING PROTEIN"/>
    <property type="match status" value="1"/>
</dbReference>
<feature type="domain" description="VWFA" evidence="2">
    <location>
        <begin position="1049"/>
        <end position="1225"/>
    </location>
</feature>
<dbReference type="SUPFAM" id="SSF53300">
    <property type="entry name" value="vWA-like"/>
    <property type="match status" value="9"/>
</dbReference>
<feature type="region of interest" description="Disordered" evidence="1">
    <location>
        <begin position="659"/>
        <end position="687"/>
    </location>
</feature>
<sequence length="2900" mass="321396">MARVEEAQIAFTPLMGFEVVVARTEALLNVCHSPYRIQTSDGLHASLAAKECNQTPVRAVFLVDLTADNPQVFRMEQKRLIDMSIKLNNVTQGRDIEYSVIAFTRNAVTLLPFNSEDSIDVSKVISVIGGLQHRPQIETSPAKAMDLAADQLAIKPKKNAKVVVIMSHDGYSTDLIAETLEAAAKLQKHRAVLFALTANPSPNVLALIGYTNDRRRVYATNNDKRNFIEEVKDTIDACLDISSSEKKDQKSLGQKIFGVPNTLQNSRLSKNSNNQVQGTEECNATKVDIMIVLDTSGSVYNAFAEERQLVLDLVSAIEPQAFDQRVQIGVVRFAAEANVAVPIKFGRSKDEILEKIEGIEFTGSNTRIADAVELGLAELLAKRRRDAKQVFLLISDGHGQEYWHVVQSTGKRLQTSGVEIYSVTTSRDYNFAELVLYAGDESRVFVGPQYTRFIPTIATYINKCLKGAFVSVFPKRTTLFKSRTTKATTTKTSTTPAPETTTRRRFQSFRSRTTTEDAQDVPSPSTTAERPRFTRIRTTRTTSFTTETPTITTQDPSTEVRTKPAAQKLEEILRGANQNVEEKGGLDTAKIDREDEKREVPDAETLEKGKAGEIESIDKKESNETVVEGLNEAGNATMTEEKEGDTPRLLEELENLQQPENVTEPEPMPAQASKTAQEKENTGSQEKRDIETLMPIQEPENAPAVEAEVQPILEVSNVSMTITEQPEEATNGTETDRVTEVLMGQNEAVESKPEAPSESLDKIVSEGSENKNETGGEVLDKEASEGSLDNAILSHNNTRSVEEVEEILLKNESEVKEENFGPNAACDTDVMFLIDRSQSVDSDFVKELSFAVDLIEKILPEDLESSKVRVAAVSYAMSARLEFGFDNGFDKVNISEALKSIENQGGSTSVVTGIEEALVEITKRRRENVRLMVVYISDGNSQDFWDTLVATTTKVLRLPQTDVYAVTLSGSYNEKELEQYTGDKWKVYIDARVRQFISEIGRVLISCVELKTQKNLSGEKEPKTSLEKIEELQKIGKVVEEPCLNDPIDLVVVLDISTSITNEFDAQKQVALDLIKKAKSKDFPKRIRVALVTFNHVATLKFGFAAHETQDEVLFTLDKIEHTGGQTSLVSGIDRAVQEIEQLRRTEARLFVLIISDGNSRDAWAQVLRSAKDLHEATQEGRGQIFAVTLSTDHNKEELKQFTGDVNRVFENSQVPRFLGMFDKMFGECGTEPVLTMMQETEEPQSIEKGTVTLLESKDYPDFADRKRELAVLETVESETRAPLTVDITTTMPEDREISGLLGNKTDFPVPAEMEVLDELVADVTHSDVNATEIVGLVTNGTELILNGTVEETKTVDVPEQSVELIKSEAPEIKPENIPAPLEAVPEEKQSQETPASALATFEEQARIAQIVSQEQKEELNILPSAQGDAKSKEQPKTDEAKTQSEETKHEEVKSEEPKPEEPKSAATEEFKESKPELPQEPLSQESKELMPLTQKEIEKHDRVIEAISKEHKDELNVNHENGQPKIISAENPTAQEDGEKQAVQTDNQELQPLPDQTAIVKSNEEQSPVKSEGEDGKPVEEDKSESRESKEQKPKIDVEREIKGSSDEDSSLAKIKEDEVKANGTDQAQTQIPGATLTQEIQDEREMKLATEALMKAIEDNQGVVVAHNTSDLGRSVAEPAMKEVQEEGVNGTQTLVDFSNNAEANKEEKREIESEPVTIATSSVRPPHLGSTPSFDLASGEVAPKVDLQSEGCKVDLVFIIDTSQSVEKEFENQLQFAVDLVKRLPEEDFENRVNVAVISFHRKAAVEIPFGKLSKRSEVLDALFKIVHTGGSTSAVSGVELALQEIEKGRRPDARTMVVLVSDGNSQDPWDKVVEAASGLRSIKADVYAVTVSHDYYFRELELYAGNKWFVYIDARIRQFLDEAELSLVQCMNPAIPGVTTPPSTEAPQVGDKTRATPAPHIEPTTFAPSKCKDKVDLFFILDTSTSVEKEFYAEKNFAIDLVKVLPESEFVNRVSVALSRFAGTGHLQFEFGQERSKGDVLYELERVEHTGGQTSLVSGAQIAIDEIKKKHRSGARLIIVIVSDGNSQDEWKQVQQTAKDLRETGGDVFAVTLSEKYYLDELKEYTGSEDRVFIDEKIEQFIMEVGTDIVKCTEPTEESEVTTPAPKEATTTEAPTKTQTKTEGFAKDELPLSVRVRDSKPLDHGKVKRPCSWSKMDLIIILDASTSRQGVFEHQRELALSLIERLPIAKDETHVAVGINSFTHVPTLRQTLGLGRDKEMVRRAIEDIKYNGGSTLTAEAVELAVSDLKRGRRPDALQVVVLMNDGMSQDPWDRVLQASAELASTNAERFGVALGDDVDLRELRHYIADDKRIYRDGETERFLTDVVTLLQGGDADCVKPLDKADNTPKSDSDFDACKKPDLDLVVLFKNSDNTADLMDPSINSNRYLLLDVLGSLPSNGRVNIAVIPFSQNPKVQHNFEDAQDRDSLFNAVESIQAVAGEASYAKAVEFGLNYYNKHKRPTARGMVLILGDGKTTLDSREERSGASNFVRKAKGLQCYAVDSSKDVETQTLASYTGTPQRVYNYDRNAEFAQQMLQLATSGDALKCSNNQRKLPAVATSLDEPYSTSAPILRDISPNSDKDLKNFEEEKIVVKSARPTTTPEPTTESTTTTTTTRSTTTTTTTTPRPPTPINTTTRRSTTPIITDPITEFRPGCLLDVMIILDSSGSVEETFTREKDLAADIINDLRVGPNNARISLIKFASKEKVKTVWSFENPQSKARVLRALYSIPFSSGLTAIHSALLQGIVEYSAIKGARPGDATPIAIVFTDGFGQEDTTESANLLRRLIPNTFTIAINHQYPINRPELEIIAGSKDRVFTDENINEFHKILKQFTRNC</sequence>
<evidence type="ECO:0000256" key="1">
    <source>
        <dbReference type="SAM" id="MobiDB-lite"/>
    </source>
</evidence>
<dbReference type="InterPro" id="IPR002035">
    <property type="entry name" value="VWF_A"/>
</dbReference>
<evidence type="ECO:0000313" key="4">
    <source>
        <dbReference type="Proteomes" id="UP000298663"/>
    </source>
</evidence>
<keyword evidence="4" id="KW-1185">Reference proteome</keyword>
<dbReference type="InterPro" id="IPR036465">
    <property type="entry name" value="vWFA_dom_sf"/>
</dbReference>